<evidence type="ECO:0000313" key="2">
    <source>
        <dbReference type="Proteomes" id="UP001427805"/>
    </source>
</evidence>
<name>A0ABV0B9X3_9SPHN</name>
<evidence type="ECO:0008006" key="3">
    <source>
        <dbReference type="Google" id="ProtNLM"/>
    </source>
</evidence>
<accession>A0ABV0B9X3</accession>
<dbReference type="Proteomes" id="UP001427805">
    <property type="component" value="Unassembled WGS sequence"/>
</dbReference>
<protein>
    <recommendedName>
        <fullName evidence="3">ApeA N-terminal domain-containing protein</fullName>
    </recommendedName>
</protein>
<dbReference type="RefSeq" id="WP_346247371.1">
    <property type="nucleotide sequence ID" value="NZ_JBDIZK010000008.1"/>
</dbReference>
<dbReference type="EMBL" id="JBDIZK010000008">
    <property type="protein sequence ID" value="MEN3748349.1"/>
    <property type="molecule type" value="Genomic_DNA"/>
</dbReference>
<organism evidence="1 2">
    <name type="scientific">Sphingomonas rustica</name>
    <dbReference type="NCBI Taxonomy" id="3103142"/>
    <lineage>
        <taxon>Bacteria</taxon>
        <taxon>Pseudomonadati</taxon>
        <taxon>Pseudomonadota</taxon>
        <taxon>Alphaproteobacteria</taxon>
        <taxon>Sphingomonadales</taxon>
        <taxon>Sphingomonadaceae</taxon>
        <taxon>Sphingomonas</taxon>
    </lineage>
</organism>
<proteinExistence type="predicted"/>
<reference evidence="1 2" key="1">
    <citation type="submission" date="2024-05" db="EMBL/GenBank/DDBJ databases">
        <title>Sphingomonas sp. HF-S3 16S ribosomal RNA gene Genome sequencing and assembly.</title>
        <authorList>
            <person name="Lee H."/>
        </authorList>
    </citation>
    <scope>NUCLEOTIDE SEQUENCE [LARGE SCALE GENOMIC DNA]</scope>
    <source>
        <strain evidence="1 2">HF-S3</strain>
    </source>
</reference>
<gene>
    <name evidence="1" type="ORF">TPR58_14335</name>
</gene>
<evidence type="ECO:0000313" key="1">
    <source>
        <dbReference type="EMBL" id="MEN3748349.1"/>
    </source>
</evidence>
<keyword evidence="2" id="KW-1185">Reference proteome</keyword>
<comment type="caution">
    <text evidence="1">The sequence shown here is derived from an EMBL/GenBank/DDBJ whole genome shotgun (WGS) entry which is preliminary data.</text>
</comment>
<sequence>MPRRLSKARKPDKDDLRSFQRFSGTLSDGDKAMPVRFKARIGDDGEVELDLHAFRITKATWFVRERFQDRSDVAEFVLSGIAADGLRFASDSLSFNSLGERWSGIHNRHWSKPRGECGKVQYFRTLDTARDRPVLKLQLKGFECFPALHAKCALGAIQVAGETKLGEPDRLTGSIVIEAAEPPADIDAWRAEAEKFVEHLRRILSVAASTMLQAPILELAAGDMHDIEILSRTRQHAPVMRVFHKLNLQPVLDAAITSFFDPPIDVKNLFFAIEWFAMATTYNEVRLVNAMTALENLIDSNLTEEEALIEPRREFDKTRKLLRTVIRACLERWSPDRAAAAREELGEKLIDLNRRPLRRKLHLLAARWNVPLDGIGDEQIGQAIKARNAIVHSGHHPATEDGPDLWGQMTIVRELVVRFLLTAIGYRGQYISHVGGYHLAHFPPGEVVAAIAEAR</sequence>